<dbReference type="InterPro" id="IPR035906">
    <property type="entry name" value="MetI-like_sf"/>
</dbReference>
<feature type="transmembrane region" description="Helical" evidence="8">
    <location>
        <begin position="262"/>
        <end position="283"/>
    </location>
</feature>
<dbReference type="Gene3D" id="1.10.3720.10">
    <property type="entry name" value="MetI-like"/>
    <property type="match status" value="2"/>
</dbReference>
<keyword evidence="11" id="KW-1185">Reference proteome</keyword>
<dbReference type="Proteomes" id="UP001230156">
    <property type="component" value="Unassembled WGS sequence"/>
</dbReference>
<feature type="transmembrane region" description="Helical" evidence="8">
    <location>
        <begin position="111"/>
        <end position="132"/>
    </location>
</feature>
<gene>
    <name evidence="10" type="ORF">Q8A70_28015</name>
</gene>
<comment type="similarity">
    <text evidence="8">Belongs to the binding-protein-dependent transport system permease family.</text>
</comment>
<dbReference type="PROSITE" id="PS50928">
    <property type="entry name" value="ABC_TM1"/>
    <property type="match status" value="2"/>
</dbReference>
<evidence type="ECO:0000256" key="6">
    <source>
        <dbReference type="ARBA" id="ARBA00022989"/>
    </source>
</evidence>
<dbReference type="PANTHER" id="PTHR43357">
    <property type="entry name" value="INNER MEMBRANE ABC TRANSPORTER PERMEASE PROTEIN YDCV"/>
    <property type="match status" value="1"/>
</dbReference>
<keyword evidence="2 8" id="KW-0813">Transport</keyword>
<evidence type="ECO:0000256" key="5">
    <source>
        <dbReference type="ARBA" id="ARBA00022692"/>
    </source>
</evidence>
<evidence type="ECO:0000313" key="10">
    <source>
        <dbReference type="EMBL" id="MDQ7251565.1"/>
    </source>
</evidence>
<feature type="transmembrane region" description="Helical" evidence="8">
    <location>
        <begin position="542"/>
        <end position="567"/>
    </location>
</feature>
<dbReference type="PANTHER" id="PTHR43357:SF3">
    <property type="entry name" value="FE(3+)-TRANSPORT SYSTEM PERMEASE PROTEIN FBPB 2"/>
    <property type="match status" value="1"/>
</dbReference>
<feature type="transmembrane region" description="Helical" evidence="8">
    <location>
        <begin position="374"/>
        <end position="393"/>
    </location>
</feature>
<dbReference type="Pfam" id="PF00528">
    <property type="entry name" value="BPD_transp_1"/>
    <property type="match status" value="2"/>
</dbReference>
<feature type="transmembrane region" description="Helical" evidence="8">
    <location>
        <begin position="163"/>
        <end position="183"/>
    </location>
</feature>
<feature type="transmembrane region" description="Helical" evidence="8">
    <location>
        <begin position="315"/>
        <end position="338"/>
    </location>
</feature>
<evidence type="ECO:0000256" key="1">
    <source>
        <dbReference type="ARBA" id="ARBA00004429"/>
    </source>
</evidence>
<keyword evidence="7 8" id="KW-0472">Membrane</keyword>
<keyword evidence="5 8" id="KW-0812">Transmembrane</keyword>
<evidence type="ECO:0000256" key="3">
    <source>
        <dbReference type="ARBA" id="ARBA00022475"/>
    </source>
</evidence>
<evidence type="ECO:0000256" key="2">
    <source>
        <dbReference type="ARBA" id="ARBA00022448"/>
    </source>
</evidence>
<dbReference type="CDD" id="cd06261">
    <property type="entry name" value="TM_PBP2"/>
    <property type="match status" value="2"/>
</dbReference>
<feature type="domain" description="ABC transmembrane type-1" evidence="9">
    <location>
        <begin position="76"/>
        <end position="284"/>
    </location>
</feature>
<feature type="domain" description="ABC transmembrane type-1" evidence="9">
    <location>
        <begin position="369"/>
        <end position="563"/>
    </location>
</feature>
<comment type="caution">
    <text evidence="10">The sequence shown here is derived from an EMBL/GenBank/DDBJ whole genome shotgun (WGS) entry which is preliminary data.</text>
</comment>
<organism evidence="10 11">
    <name type="scientific">Dongia sedimenti</name>
    <dbReference type="NCBI Taxonomy" id="3064282"/>
    <lineage>
        <taxon>Bacteria</taxon>
        <taxon>Pseudomonadati</taxon>
        <taxon>Pseudomonadota</taxon>
        <taxon>Alphaproteobacteria</taxon>
        <taxon>Rhodospirillales</taxon>
        <taxon>Dongiaceae</taxon>
        <taxon>Dongia</taxon>
    </lineage>
</organism>
<sequence>MTNGAVPKASAVRVTVPRLGLSSRGGDRLLAGAATALVIVFCLLPMLRLLMEAVLPSADGSLPLESLNSRSVFRAGTNTLVSSFASTVISTLLGGGFALLIGLTDIRRKSLLTLLCLLPLLIPSQITALAWIKMLDVGTPARAVIDVVFGTESNHPLYGGGGVSFVMGLEHAPLIFLAIAAACRALPCDLVEAARAAGASHRRVLFTIILPLLKPALLAGGALAFVSAIGNFGVPALLGIPGRFSVLTTLIYQRLNGFGPSVLGETAALGLILALLAAIGLIWQRWVIRRAPALRTGGPTGPILPLGTARPFIELAAWLLLLLLTVVPLAALVGAALIPALGVPLTFETVTLENFIYVLTQYQPTQRAFLNSTLLSAGAAIVTAALGLVLAYYGELRRWAWMRALDAVADAPYAVPGIVLAIAEILVFLKPLPLLGVSLYGTAWILLVAYVARFLTLALRPLAAAMKQMDPTMEEAARLAGASGPRRLFSIILPGLRASIMSGALLVFLTAFNELTVSALLWSRGHETLGVMVFSLQSEGAAGAAAAVASITVVVTLAVAGIATLFARRLPKGTLPWMP</sequence>
<proteinExistence type="inferred from homology"/>
<feature type="transmembrane region" description="Helical" evidence="8">
    <location>
        <begin position="438"/>
        <end position="459"/>
    </location>
</feature>
<evidence type="ECO:0000256" key="8">
    <source>
        <dbReference type="RuleBase" id="RU363032"/>
    </source>
</evidence>
<name>A0ABU0YWN0_9PROT</name>
<feature type="transmembrane region" description="Helical" evidence="8">
    <location>
        <begin position="80"/>
        <end position="104"/>
    </location>
</feature>
<evidence type="ECO:0000256" key="7">
    <source>
        <dbReference type="ARBA" id="ARBA00023136"/>
    </source>
</evidence>
<evidence type="ECO:0000313" key="11">
    <source>
        <dbReference type="Proteomes" id="UP001230156"/>
    </source>
</evidence>
<keyword evidence="4" id="KW-0997">Cell inner membrane</keyword>
<accession>A0ABU0YWN0</accession>
<dbReference type="SUPFAM" id="SSF161098">
    <property type="entry name" value="MetI-like"/>
    <property type="match status" value="2"/>
</dbReference>
<keyword evidence="6 8" id="KW-1133">Transmembrane helix</keyword>
<reference evidence="11" key="1">
    <citation type="submission" date="2023-08" db="EMBL/GenBank/DDBJ databases">
        <title>Rhodospirillaceae gen. nov., a novel taxon isolated from the Yangtze River Yuezi River estuary sludge.</title>
        <authorList>
            <person name="Ruan L."/>
        </authorList>
    </citation>
    <scope>NUCLEOTIDE SEQUENCE [LARGE SCALE GENOMIC DNA]</scope>
    <source>
        <strain evidence="11">R-7</strain>
    </source>
</reference>
<evidence type="ECO:0000256" key="4">
    <source>
        <dbReference type="ARBA" id="ARBA00022519"/>
    </source>
</evidence>
<feature type="transmembrane region" description="Helical" evidence="8">
    <location>
        <begin position="29"/>
        <end position="51"/>
    </location>
</feature>
<comment type="subcellular location">
    <subcellularLocation>
        <location evidence="1">Cell inner membrane</location>
        <topology evidence="1">Multi-pass membrane protein</topology>
    </subcellularLocation>
    <subcellularLocation>
        <location evidence="8">Cell membrane</location>
        <topology evidence="8">Multi-pass membrane protein</topology>
    </subcellularLocation>
</comment>
<evidence type="ECO:0000259" key="9">
    <source>
        <dbReference type="PROSITE" id="PS50928"/>
    </source>
</evidence>
<feature type="transmembrane region" description="Helical" evidence="8">
    <location>
        <begin position="204"/>
        <end position="229"/>
    </location>
</feature>
<feature type="transmembrane region" description="Helical" evidence="8">
    <location>
        <begin position="413"/>
        <end position="432"/>
    </location>
</feature>
<dbReference type="EMBL" id="JAUYVI010000013">
    <property type="protein sequence ID" value="MDQ7251565.1"/>
    <property type="molecule type" value="Genomic_DNA"/>
</dbReference>
<dbReference type="RefSeq" id="WP_379962051.1">
    <property type="nucleotide sequence ID" value="NZ_JAUYVI010000013.1"/>
</dbReference>
<dbReference type="InterPro" id="IPR000515">
    <property type="entry name" value="MetI-like"/>
</dbReference>
<keyword evidence="3" id="KW-1003">Cell membrane</keyword>
<feature type="transmembrane region" description="Helical" evidence="8">
    <location>
        <begin position="496"/>
        <end position="522"/>
    </location>
</feature>
<protein>
    <submittedName>
        <fullName evidence="10">Iron ABC transporter permease</fullName>
    </submittedName>
</protein>